<sequence length="363" mass="40802">MARRVGLLTLPLHVNYGGIVQAVALYNFLAGHGKEVTFLSQRPNRKLVQRVVLWALRTVPFQNIQGLRGRYLRRQVHKPFLDRWMPNRTRELLSFSELSRAVTKRRLEAVIVGSDQVWRRSYVPADEFTNYFLDFVGDDVAKIAYAASFGASEWTESEALTARISALLARFSKVMLREQSGVEICREKLGRPDAELVLDPTLLMPASFYEPMAAPPSARAGRDVMKYVLDHAGELAGLEARAQEQLGQDSAVHGIHLQQDSGMPATIPQWLAEFRDAGFVLTDSFHGMAFSIIFRRQFVALVNTKRGADRFVTLARQLGLEDRLIFIGEGTPFPDQPIDYDKVGARLEERRAACARALLSALD</sequence>
<keyword evidence="2" id="KW-0808">Transferase</keyword>
<evidence type="ECO:0000313" key="3">
    <source>
        <dbReference type="Proteomes" id="UP000285710"/>
    </source>
</evidence>
<proteinExistence type="predicted"/>
<accession>A0A443IP40</accession>
<dbReference type="EMBL" id="SAUW01000018">
    <property type="protein sequence ID" value="RWR08145.1"/>
    <property type="molecule type" value="Genomic_DNA"/>
</dbReference>
<reference evidence="2 3" key="1">
    <citation type="submission" date="2019-01" db="EMBL/GenBank/DDBJ databases">
        <title>Sinorhodobacter populi sp. nov. isolated from the symptomatic bark tissue of Populus euramericana canker.</title>
        <authorList>
            <person name="Xu G."/>
        </authorList>
    </citation>
    <scope>NUCLEOTIDE SEQUENCE [LARGE SCALE GENOMIC DNA]</scope>
    <source>
        <strain evidence="2 3">2D-5</strain>
    </source>
</reference>
<organism evidence="2 3">
    <name type="scientific">Paenirhodobacter populi</name>
    <dbReference type="NCBI Taxonomy" id="2306993"/>
    <lineage>
        <taxon>Bacteria</taxon>
        <taxon>Pseudomonadati</taxon>
        <taxon>Pseudomonadota</taxon>
        <taxon>Alphaproteobacteria</taxon>
        <taxon>Rhodobacterales</taxon>
        <taxon>Rhodobacter group</taxon>
        <taxon>Paenirhodobacter</taxon>
    </lineage>
</organism>
<keyword evidence="3" id="KW-1185">Reference proteome</keyword>
<evidence type="ECO:0000313" key="2">
    <source>
        <dbReference type="EMBL" id="RWR08145.1"/>
    </source>
</evidence>
<dbReference type="RefSeq" id="WP_128270458.1">
    <property type="nucleotide sequence ID" value="NZ_SAUW01000018.1"/>
</dbReference>
<dbReference type="Pfam" id="PF04230">
    <property type="entry name" value="PS_pyruv_trans"/>
    <property type="match status" value="1"/>
</dbReference>
<comment type="caution">
    <text evidence="2">The sequence shown here is derived from an EMBL/GenBank/DDBJ whole genome shotgun (WGS) entry which is preliminary data.</text>
</comment>
<evidence type="ECO:0000259" key="1">
    <source>
        <dbReference type="Pfam" id="PF04230"/>
    </source>
</evidence>
<dbReference type="InterPro" id="IPR007345">
    <property type="entry name" value="Polysacch_pyruvyl_Trfase"/>
</dbReference>
<reference evidence="2 3" key="2">
    <citation type="submission" date="2019-01" db="EMBL/GenBank/DDBJ databases">
        <authorList>
            <person name="Li Y."/>
        </authorList>
    </citation>
    <scope>NUCLEOTIDE SEQUENCE [LARGE SCALE GENOMIC DNA]</scope>
    <source>
        <strain evidence="2 3">2D-5</strain>
    </source>
</reference>
<feature type="domain" description="Polysaccharide pyruvyl transferase" evidence="1">
    <location>
        <begin position="15"/>
        <end position="303"/>
    </location>
</feature>
<protein>
    <submittedName>
        <fullName evidence="2">Polysaccharide pyruvyl transferase family protein</fullName>
    </submittedName>
</protein>
<dbReference type="AlphaFoldDB" id="A0A443IP40"/>
<dbReference type="Proteomes" id="UP000285710">
    <property type="component" value="Unassembled WGS sequence"/>
</dbReference>
<name>A0A443IP40_9RHOB</name>
<gene>
    <name evidence="2" type="ORF">D2T33_16095</name>
</gene>
<dbReference type="GO" id="GO:0016740">
    <property type="term" value="F:transferase activity"/>
    <property type="evidence" value="ECO:0007669"/>
    <property type="project" value="UniProtKB-KW"/>
</dbReference>